<organism evidence="13 14">
    <name type="scientific">Musa balbisiana</name>
    <name type="common">Banana</name>
    <dbReference type="NCBI Taxonomy" id="52838"/>
    <lineage>
        <taxon>Eukaryota</taxon>
        <taxon>Viridiplantae</taxon>
        <taxon>Streptophyta</taxon>
        <taxon>Embryophyta</taxon>
        <taxon>Tracheophyta</taxon>
        <taxon>Spermatophyta</taxon>
        <taxon>Magnoliopsida</taxon>
        <taxon>Liliopsida</taxon>
        <taxon>Zingiberales</taxon>
        <taxon>Musaceae</taxon>
        <taxon>Musa</taxon>
    </lineage>
</organism>
<keyword evidence="8 10" id="KW-0067">ATP-binding</keyword>
<dbReference type="CDD" id="cd13999">
    <property type="entry name" value="STKc_MAP3K-like"/>
    <property type="match status" value="1"/>
</dbReference>
<name>A0A4S8IZU2_MUSBA</name>
<dbReference type="Gene3D" id="3.10.20.90">
    <property type="entry name" value="Phosphatidylinositol 3-kinase Catalytic Subunit, Chain A, domain 1"/>
    <property type="match status" value="1"/>
</dbReference>
<dbReference type="GO" id="GO:0005524">
    <property type="term" value="F:ATP binding"/>
    <property type="evidence" value="ECO:0007669"/>
    <property type="project" value="UniProtKB-UniRule"/>
</dbReference>
<dbReference type="FunFam" id="3.10.20.90:FF:000058">
    <property type="entry name" value="Octicosapeptide/phox/Bem1p domain kinase superfamily protein"/>
    <property type="match status" value="1"/>
</dbReference>
<keyword evidence="5" id="KW-0808">Transferase</keyword>
<keyword evidence="7" id="KW-0418">Kinase</keyword>
<dbReference type="Gene3D" id="3.30.200.20">
    <property type="entry name" value="Phosphorylase Kinase, domain 1"/>
    <property type="match status" value="1"/>
</dbReference>
<dbReference type="InterPro" id="IPR008271">
    <property type="entry name" value="Ser/Thr_kinase_AS"/>
</dbReference>
<dbReference type="AlphaFoldDB" id="A0A4S8IZU2"/>
<dbReference type="FunFam" id="3.30.200.20:FF:000081">
    <property type="entry name" value="Octicosapeptide/phox/Bem1p domain kinase superfamily protein"/>
    <property type="match status" value="1"/>
</dbReference>
<evidence type="ECO:0000256" key="6">
    <source>
        <dbReference type="ARBA" id="ARBA00022741"/>
    </source>
</evidence>
<feature type="domain" description="Protein kinase" evidence="12">
    <location>
        <begin position="912"/>
        <end position="1187"/>
    </location>
</feature>
<dbReference type="SMART" id="SM00220">
    <property type="entry name" value="S_TKc"/>
    <property type="match status" value="1"/>
</dbReference>
<dbReference type="PRINTS" id="PR00109">
    <property type="entry name" value="TYRKINASE"/>
</dbReference>
<dbReference type="InterPro" id="IPR050167">
    <property type="entry name" value="Ser_Thr_protein_kinase"/>
</dbReference>
<dbReference type="GO" id="GO:0010928">
    <property type="term" value="P:regulation of auxin mediated signaling pathway"/>
    <property type="evidence" value="ECO:0007669"/>
    <property type="project" value="UniProtKB-ARBA"/>
</dbReference>
<dbReference type="PANTHER" id="PTHR23257">
    <property type="entry name" value="SERINE-THREONINE PROTEIN KINASE"/>
    <property type="match status" value="1"/>
</dbReference>
<reference evidence="13 14" key="1">
    <citation type="journal article" date="2019" name="Nat. Plants">
        <title>Genome sequencing of Musa balbisiana reveals subgenome evolution and function divergence in polyploid bananas.</title>
        <authorList>
            <person name="Yao X."/>
        </authorList>
    </citation>
    <scope>NUCLEOTIDE SEQUENCE [LARGE SCALE GENOMIC DNA]</scope>
    <source>
        <strain evidence="14">cv. DH-PKW</strain>
        <tissue evidence="13">Leaves</tissue>
    </source>
</reference>
<dbReference type="InterPro" id="IPR011009">
    <property type="entry name" value="Kinase-like_dom_sf"/>
</dbReference>
<dbReference type="PROSITE" id="PS00108">
    <property type="entry name" value="PROTEIN_KINASE_ST"/>
    <property type="match status" value="1"/>
</dbReference>
<evidence type="ECO:0000256" key="1">
    <source>
        <dbReference type="ARBA" id="ARBA00004496"/>
    </source>
</evidence>
<evidence type="ECO:0000313" key="13">
    <source>
        <dbReference type="EMBL" id="THU54510.1"/>
    </source>
</evidence>
<evidence type="ECO:0000256" key="7">
    <source>
        <dbReference type="ARBA" id="ARBA00022777"/>
    </source>
</evidence>
<keyword evidence="9" id="KW-0927">Auxin signaling pathway</keyword>
<feature type="region of interest" description="Disordered" evidence="11">
    <location>
        <begin position="189"/>
        <end position="239"/>
    </location>
</feature>
<dbReference type="EMBL" id="PYDT01000008">
    <property type="protein sequence ID" value="THU54510.1"/>
    <property type="molecule type" value="Genomic_DNA"/>
</dbReference>
<evidence type="ECO:0000256" key="4">
    <source>
        <dbReference type="ARBA" id="ARBA00022553"/>
    </source>
</evidence>
<dbReference type="STRING" id="52838.A0A4S8IZU2"/>
<evidence type="ECO:0000259" key="12">
    <source>
        <dbReference type="PROSITE" id="PS50011"/>
    </source>
</evidence>
<evidence type="ECO:0000256" key="10">
    <source>
        <dbReference type="PROSITE-ProRule" id="PRU10141"/>
    </source>
</evidence>
<dbReference type="CDD" id="cd06410">
    <property type="entry name" value="PB1_UP2"/>
    <property type="match status" value="1"/>
</dbReference>
<evidence type="ECO:0000256" key="8">
    <source>
        <dbReference type="ARBA" id="ARBA00022840"/>
    </source>
</evidence>
<dbReference type="PROSITE" id="PS00107">
    <property type="entry name" value="PROTEIN_KINASE_ATP"/>
    <property type="match status" value="1"/>
</dbReference>
<dbReference type="GO" id="GO:0005737">
    <property type="term" value="C:cytoplasm"/>
    <property type="evidence" value="ECO:0007669"/>
    <property type="project" value="UniProtKB-SubCell"/>
</dbReference>
<dbReference type="InterPro" id="IPR000270">
    <property type="entry name" value="PB1_dom"/>
</dbReference>
<dbReference type="PANTHER" id="PTHR23257:SF797">
    <property type="entry name" value="KINASE SUPERFAMILY WITH OCTICOSAPEPTIDE_PHOX_BEM1P DOMAIN-CONTAINING PROTEIN"/>
    <property type="match status" value="1"/>
</dbReference>
<dbReference type="SUPFAM" id="SSF56112">
    <property type="entry name" value="Protein kinase-like (PK-like)"/>
    <property type="match status" value="1"/>
</dbReference>
<dbReference type="Pfam" id="PF07714">
    <property type="entry name" value="PK_Tyr_Ser-Thr"/>
    <property type="match status" value="1"/>
</dbReference>
<sequence>MAVDHSSIPRDLRPSAAPGRAQPPPPWVLPGGPLFSPAAAVAGGNLSPRKVKLLCSFGGRILPRPSDGVLRYAGGHTRIISLRKDVSFPEFVGKMAEAVGASAVAVKYQLPGEDLDALISISCPEDLVNMMEEYDKLASASPDGSAKLRAFLFSPSDLASADPSLHLGAVDDVGQRYFEAVNGFAVSDGGGGPLRKRDSGASAASSTQNSDSTTIGDAAEDGASEGMSPSFPSPVVDWPHDAPRSVYPGVNNPIVSPDSPVGIPSGSVLAPGMGVPAQNAPFSRLEKPPMVVPYTPPAYVEPHQLQYITQHLGLMAGLQPINVAPVTMASYVPGGVPSSMLSVTSQVDNLQAIQPRSVPGLENPYGGRISPVAADQNLKAFQPLSQLPPLPPTYLPPPLPPPLPPSILEDCLMCQKALPHAHSDTLVQEHGIETLDNFHEVGKMFYSQRSEDLAKHRVATVVTGAPASNMMEPSVESMNTLNQSAGSPLPHITELQHANKRPNAKKADDCPGVVELPAEANTLIYAENPSTQDHAHQFTDHNVEPVKGKMEALSSSPFGPSKTICQGRPAVALSDDPSDVKLDVAYLVVQNDHKVIPQAGDNALLIGNSTVNDRFIPEGNYAKPIEQPPSATSEFTQLQSLLKDYELNQGMKTIENYGPFPYSQGILIEHSAPYENFHTNVSNTNPFTALEIYSSQLPSRKKPNNLAAYPGGSIPFPLSSLSNPSENTESFSEIMASDRDFYDQDPFKVLGHANVPQPRPNRIVSKESVVLNDPCIAHHLTNKSDIIAMLEEGNFHHPADSMIKDLYLEPDRLTKASEEEQIKQQLQAVAEDVAALALQPSVPTASVALGTQNLAPHASDVIGSIEGSKELEKAILDEEIEESISTQLDEENSRVQLSEDIGHLQIINNSDLEELQELGSGTFGTVYHGKWRGTDVAIKRINDRCFSGKKSEAERMRADFWNEACKLADLHHPNVVAFYGVVLDVPGGTIATVTEYMVNGSLRQALHKNDKAFDRRKRLLIAMDVAFGMEYLHAKNIVHFDLKSDNLLVNLRDPQRPICKVGDLGLSKVKCKTLISGGMRGTLPWMAPELLYGNDSLVSEKVDVFSFGVMMWEILTGEEPYADLHYGAIIGGILSNTLRPPVPEFCGSEWRLLMEQCWSAEPQERPSFTEITNRLRSMAASVVHKGLPQARK</sequence>
<dbReference type="FunFam" id="1.10.510.10:FF:000142">
    <property type="entry name" value="Octicosapeptide/phox/Bem1p domain kinase superfamily protein"/>
    <property type="match status" value="1"/>
</dbReference>
<dbReference type="Proteomes" id="UP000317650">
    <property type="component" value="Chromosome 10"/>
</dbReference>
<proteinExistence type="predicted"/>
<dbReference type="GO" id="GO:0004674">
    <property type="term" value="F:protein serine/threonine kinase activity"/>
    <property type="evidence" value="ECO:0007669"/>
    <property type="project" value="UniProtKB-KW"/>
</dbReference>
<evidence type="ECO:0000313" key="14">
    <source>
        <dbReference type="Proteomes" id="UP000317650"/>
    </source>
</evidence>
<dbReference type="InterPro" id="IPR001245">
    <property type="entry name" value="Ser-Thr/Tyr_kinase_cat_dom"/>
</dbReference>
<feature type="binding site" evidence="10">
    <location>
        <position position="939"/>
    </location>
    <ligand>
        <name>ATP</name>
        <dbReference type="ChEBI" id="CHEBI:30616"/>
    </ligand>
</feature>
<evidence type="ECO:0000256" key="5">
    <source>
        <dbReference type="ARBA" id="ARBA00022679"/>
    </source>
</evidence>
<dbReference type="GO" id="GO:0009734">
    <property type="term" value="P:auxin-activated signaling pathway"/>
    <property type="evidence" value="ECO:0007669"/>
    <property type="project" value="UniProtKB-KW"/>
</dbReference>
<dbReference type="Gene3D" id="1.10.510.10">
    <property type="entry name" value="Transferase(Phosphotransferase) domain 1"/>
    <property type="match status" value="1"/>
</dbReference>
<protein>
    <recommendedName>
        <fullName evidence="12">Protein kinase domain-containing protein</fullName>
    </recommendedName>
</protein>
<comment type="subcellular location">
    <subcellularLocation>
        <location evidence="1">Cytoplasm</location>
    </subcellularLocation>
</comment>
<evidence type="ECO:0000256" key="9">
    <source>
        <dbReference type="ARBA" id="ARBA00023294"/>
    </source>
</evidence>
<evidence type="ECO:0000256" key="2">
    <source>
        <dbReference type="ARBA" id="ARBA00022490"/>
    </source>
</evidence>
<keyword evidence="3" id="KW-0723">Serine/threonine-protein kinase</keyword>
<feature type="compositionally biased region" description="Polar residues" evidence="11">
    <location>
        <begin position="202"/>
        <end position="215"/>
    </location>
</feature>
<keyword evidence="4" id="KW-0597">Phosphoprotein</keyword>
<gene>
    <name evidence="13" type="ORF">C4D60_Mb10t25870</name>
</gene>
<dbReference type="PROSITE" id="PS50011">
    <property type="entry name" value="PROTEIN_KINASE_DOM"/>
    <property type="match status" value="1"/>
</dbReference>
<dbReference type="InterPro" id="IPR000719">
    <property type="entry name" value="Prot_kinase_dom"/>
</dbReference>
<evidence type="ECO:0000256" key="3">
    <source>
        <dbReference type="ARBA" id="ARBA00022527"/>
    </source>
</evidence>
<dbReference type="SMART" id="SM00666">
    <property type="entry name" value="PB1"/>
    <property type="match status" value="1"/>
</dbReference>
<keyword evidence="14" id="KW-1185">Reference proteome</keyword>
<dbReference type="InterPro" id="IPR017441">
    <property type="entry name" value="Protein_kinase_ATP_BS"/>
</dbReference>
<feature type="region of interest" description="Disordered" evidence="11">
    <location>
        <begin position="1"/>
        <end position="28"/>
    </location>
</feature>
<evidence type="ECO:0000256" key="11">
    <source>
        <dbReference type="SAM" id="MobiDB-lite"/>
    </source>
</evidence>
<dbReference type="Pfam" id="PF00564">
    <property type="entry name" value="PB1"/>
    <property type="match status" value="1"/>
</dbReference>
<accession>A0A4S8IZU2</accession>
<dbReference type="SUPFAM" id="SSF54277">
    <property type="entry name" value="CAD &amp; PB1 domains"/>
    <property type="match status" value="1"/>
</dbReference>
<comment type="caution">
    <text evidence="13">The sequence shown here is derived from an EMBL/GenBank/DDBJ whole genome shotgun (WGS) entry which is preliminary data.</text>
</comment>
<keyword evidence="2" id="KW-0963">Cytoplasm</keyword>
<keyword evidence="6 10" id="KW-0547">Nucleotide-binding</keyword>